<gene>
    <name evidence="1" type="ORF">NEOLEDRAFT_1131492</name>
</gene>
<dbReference type="InParanoid" id="A0A165TPV2"/>
<dbReference type="EMBL" id="KV425564">
    <property type="protein sequence ID" value="KZT26994.1"/>
    <property type="molecule type" value="Genomic_DNA"/>
</dbReference>
<dbReference type="OrthoDB" id="5522061at2759"/>
<evidence type="ECO:0000313" key="1">
    <source>
        <dbReference type="EMBL" id="KZT26994.1"/>
    </source>
</evidence>
<reference evidence="1 2" key="1">
    <citation type="journal article" date="2016" name="Mol. Biol. Evol.">
        <title>Comparative Genomics of Early-Diverging Mushroom-Forming Fungi Provides Insights into the Origins of Lignocellulose Decay Capabilities.</title>
        <authorList>
            <person name="Nagy L.G."/>
            <person name="Riley R."/>
            <person name="Tritt A."/>
            <person name="Adam C."/>
            <person name="Daum C."/>
            <person name="Floudas D."/>
            <person name="Sun H."/>
            <person name="Yadav J.S."/>
            <person name="Pangilinan J."/>
            <person name="Larsson K.H."/>
            <person name="Matsuura K."/>
            <person name="Barry K."/>
            <person name="Labutti K."/>
            <person name="Kuo R."/>
            <person name="Ohm R.A."/>
            <person name="Bhattacharya S.S."/>
            <person name="Shirouzu T."/>
            <person name="Yoshinaga Y."/>
            <person name="Martin F.M."/>
            <person name="Grigoriev I.V."/>
            <person name="Hibbett D.S."/>
        </authorList>
    </citation>
    <scope>NUCLEOTIDE SEQUENCE [LARGE SCALE GENOMIC DNA]</scope>
    <source>
        <strain evidence="1 2">HHB14362 ss-1</strain>
    </source>
</reference>
<sequence>MSASLRHVVPRRSTTRVFITYKSRLECMRRYYSTRRFGKSETIETDECAIPLQPTWSVNDLLSSYPKPSISPSQLKHLHELSALLPPEEDSTELASLTAEMENLVKLVEAVRIPDLQGEEKEAVPDGRVWADGMGIELTESVGEVSAEEIRGRDLLAWPYRTSNGMYVVDTDRRRK</sequence>
<protein>
    <submittedName>
        <fullName evidence="1">Uncharacterized protein</fullName>
    </submittedName>
</protein>
<organism evidence="1 2">
    <name type="scientific">Neolentinus lepideus HHB14362 ss-1</name>
    <dbReference type="NCBI Taxonomy" id="1314782"/>
    <lineage>
        <taxon>Eukaryota</taxon>
        <taxon>Fungi</taxon>
        <taxon>Dikarya</taxon>
        <taxon>Basidiomycota</taxon>
        <taxon>Agaricomycotina</taxon>
        <taxon>Agaricomycetes</taxon>
        <taxon>Gloeophyllales</taxon>
        <taxon>Gloeophyllaceae</taxon>
        <taxon>Neolentinus</taxon>
    </lineage>
</organism>
<name>A0A165TPV2_9AGAM</name>
<accession>A0A165TPV2</accession>
<dbReference type="AlphaFoldDB" id="A0A165TPV2"/>
<evidence type="ECO:0000313" key="2">
    <source>
        <dbReference type="Proteomes" id="UP000076761"/>
    </source>
</evidence>
<dbReference type="Proteomes" id="UP000076761">
    <property type="component" value="Unassembled WGS sequence"/>
</dbReference>
<proteinExistence type="predicted"/>
<keyword evidence="2" id="KW-1185">Reference proteome</keyword>